<reference evidence="1" key="1">
    <citation type="submission" date="2021-06" db="EMBL/GenBank/DDBJ databases">
        <authorList>
            <person name="Kallberg Y."/>
            <person name="Tangrot J."/>
            <person name="Rosling A."/>
        </authorList>
    </citation>
    <scope>NUCLEOTIDE SEQUENCE</scope>
    <source>
        <strain evidence="1">87-6 pot B 2015</strain>
    </source>
</reference>
<evidence type="ECO:0000313" key="1">
    <source>
        <dbReference type="EMBL" id="CAG8649542.1"/>
    </source>
</evidence>
<proteinExistence type="predicted"/>
<comment type="caution">
    <text evidence="1">The sequence shown here is derived from an EMBL/GenBank/DDBJ whole genome shotgun (WGS) entry which is preliminary data.</text>
</comment>
<accession>A0A9N9H554</accession>
<gene>
    <name evidence="1" type="ORF">FMOSSE_LOCUS11405</name>
</gene>
<dbReference type="AlphaFoldDB" id="A0A9N9H554"/>
<protein>
    <submittedName>
        <fullName evidence="1">2056_t:CDS:1</fullName>
    </submittedName>
</protein>
<dbReference type="Proteomes" id="UP000789375">
    <property type="component" value="Unassembled WGS sequence"/>
</dbReference>
<dbReference type="EMBL" id="CAJVPP010004424">
    <property type="protein sequence ID" value="CAG8649542.1"/>
    <property type="molecule type" value="Genomic_DNA"/>
</dbReference>
<organism evidence="1 2">
    <name type="scientific">Funneliformis mosseae</name>
    <name type="common">Endomycorrhizal fungus</name>
    <name type="synonym">Glomus mosseae</name>
    <dbReference type="NCBI Taxonomy" id="27381"/>
    <lineage>
        <taxon>Eukaryota</taxon>
        <taxon>Fungi</taxon>
        <taxon>Fungi incertae sedis</taxon>
        <taxon>Mucoromycota</taxon>
        <taxon>Glomeromycotina</taxon>
        <taxon>Glomeromycetes</taxon>
        <taxon>Glomerales</taxon>
        <taxon>Glomeraceae</taxon>
        <taxon>Funneliformis</taxon>
    </lineage>
</organism>
<name>A0A9N9H554_FUNMO</name>
<evidence type="ECO:0000313" key="2">
    <source>
        <dbReference type="Proteomes" id="UP000789375"/>
    </source>
</evidence>
<sequence length="97" mass="11247">MFFINGPIQNVKQNISSRIKDIRRIFVRKETNQYGQGGLSKFLSSDLLPADAKESSYRTLSRSRQYSDDYLKEFKNVSRDYELLLSGLGSMRNVFLV</sequence>
<keyword evidence="2" id="KW-1185">Reference proteome</keyword>